<feature type="transmembrane region" description="Helical" evidence="16">
    <location>
        <begin position="109"/>
        <end position="128"/>
    </location>
</feature>
<dbReference type="GO" id="GO:0003882">
    <property type="term" value="F:CDP-diacylglycerol-serine O-phosphatidyltransferase activity"/>
    <property type="evidence" value="ECO:0007669"/>
    <property type="project" value="UniProtKB-EC"/>
</dbReference>
<dbReference type="GO" id="GO:0012505">
    <property type="term" value="C:endomembrane system"/>
    <property type="evidence" value="ECO:0007669"/>
    <property type="project" value="UniProtKB-SubCell"/>
</dbReference>
<keyword evidence="13" id="KW-1208">Phospholipid metabolism</keyword>
<keyword evidence="10" id="KW-0443">Lipid metabolism</keyword>
<evidence type="ECO:0000256" key="3">
    <source>
        <dbReference type="ARBA" id="ARBA00010441"/>
    </source>
</evidence>
<dbReference type="GO" id="GO:0016020">
    <property type="term" value="C:membrane"/>
    <property type="evidence" value="ECO:0007669"/>
    <property type="project" value="InterPro"/>
</dbReference>
<comment type="catalytic activity">
    <reaction evidence="1">
        <text>a CDP-1,2-diacyl-sn-glycerol + L-serine = a 1,2-diacyl-sn-glycero-3-phospho-L-serine + CMP + H(+)</text>
        <dbReference type="Rhea" id="RHEA:16913"/>
        <dbReference type="ChEBI" id="CHEBI:15378"/>
        <dbReference type="ChEBI" id="CHEBI:33384"/>
        <dbReference type="ChEBI" id="CHEBI:57262"/>
        <dbReference type="ChEBI" id="CHEBI:58332"/>
        <dbReference type="ChEBI" id="CHEBI:60377"/>
        <dbReference type="EC" id="2.7.8.8"/>
    </reaction>
</comment>
<evidence type="ECO:0000256" key="2">
    <source>
        <dbReference type="ARBA" id="ARBA00004127"/>
    </source>
</evidence>
<keyword evidence="9 16" id="KW-1133">Transmembrane helix</keyword>
<evidence type="ECO:0000256" key="12">
    <source>
        <dbReference type="ARBA" id="ARBA00023209"/>
    </source>
</evidence>
<dbReference type="EMBL" id="FNPD01000012">
    <property type="protein sequence ID" value="SDY11320.1"/>
    <property type="molecule type" value="Genomic_DNA"/>
</dbReference>
<evidence type="ECO:0000256" key="6">
    <source>
        <dbReference type="ARBA" id="ARBA00022516"/>
    </source>
</evidence>
<accession>A0A1H3H7K1</accession>
<dbReference type="PANTHER" id="PTHR14269:SF61">
    <property type="entry name" value="CDP-DIACYLGLYCEROL--SERINE O-PHOSPHATIDYLTRANSFERASE"/>
    <property type="match status" value="1"/>
</dbReference>
<name>A0A1H3H7K1_9BACT</name>
<evidence type="ECO:0000256" key="5">
    <source>
        <dbReference type="ARBA" id="ARBA00017171"/>
    </source>
</evidence>
<feature type="transmembrane region" description="Helical" evidence="16">
    <location>
        <begin position="196"/>
        <end position="213"/>
    </location>
</feature>
<gene>
    <name evidence="17" type="ORF">SAMN03080603_01809</name>
</gene>
<keyword evidence="11 16" id="KW-0472">Membrane</keyword>
<keyword evidence="8 16" id="KW-0812">Transmembrane</keyword>
<feature type="transmembrane region" description="Helical" evidence="16">
    <location>
        <begin position="20"/>
        <end position="42"/>
    </location>
</feature>
<evidence type="ECO:0000256" key="10">
    <source>
        <dbReference type="ARBA" id="ARBA00023098"/>
    </source>
</evidence>
<sequence length="250" mass="27129">MISLNRKVHRKRMLKKPISLRKLFPNMITSGNILCGIMSLILVFHDHLMPAAWLILMAAFFDLMDGKVARSLGGDSAFGMEFDSLADVVSFGVVPGLIFYVSYLYPSSGILGALGTAFFVLCGALRLARFNVVHTSGSFQGLPIPAAGLFLTSFVISGVILPSLGAAIIATGTGALMISNISYSSLKQLSRDNINVFRLLFLLSCFISLSILLKEKSPLAYMLIYVCSGPVGIDWGKWLSLKGDEVTDHR</sequence>
<evidence type="ECO:0000313" key="18">
    <source>
        <dbReference type="Proteomes" id="UP000199266"/>
    </source>
</evidence>
<dbReference type="PROSITE" id="PS00379">
    <property type="entry name" value="CDP_ALCOHOL_P_TRANSF"/>
    <property type="match status" value="1"/>
</dbReference>
<dbReference type="InterPro" id="IPR043130">
    <property type="entry name" value="CDP-OH_PTrfase_TM_dom"/>
</dbReference>
<evidence type="ECO:0000256" key="13">
    <source>
        <dbReference type="ARBA" id="ARBA00023264"/>
    </source>
</evidence>
<evidence type="ECO:0000256" key="16">
    <source>
        <dbReference type="SAM" id="Phobius"/>
    </source>
</evidence>
<dbReference type="EC" id="2.7.8.8" evidence="4"/>
<evidence type="ECO:0000256" key="1">
    <source>
        <dbReference type="ARBA" id="ARBA00000287"/>
    </source>
</evidence>
<evidence type="ECO:0000256" key="8">
    <source>
        <dbReference type="ARBA" id="ARBA00022692"/>
    </source>
</evidence>
<dbReference type="InterPro" id="IPR048254">
    <property type="entry name" value="CDP_ALCOHOL_P_TRANSF_CS"/>
</dbReference>
<proteinExistence type="inferred from homology"/>
<keyword evidence="12" id="KW-0594">Phospholipid biosynthesis</keyword>
<dbReference type="Gene3D" id="1.20.120.1760">
    <property type="match status" value="1"/>
</dbReference>
<evidence type="ECO:0000256" key="9">
    <source>
        <dbReference type="ARBA" id="ARBA00022989"/>
    </source>
</evidence>
<keyword evidence="6" id="KW-0444">Lipid biosynthesis</keyword>
<dbReference type="Pfam" id="PF01066">
    <property type="entry name" value="CDP-OH_P_transf"/>
    <property type="match status" value="1"/>
</dbReference>
<organism evidence="17 18">
    <name type="scientific">Acetomicrobium thermoterrenum DSM 13490</name>
    <dbReference type="NCBI Taxonomy" id="1120987"/>
    <lineage>
        <taxon>Bacteria</taxon>
        <taxon>Thermotogati</taxon>
        <taxon>Synergistota</taxon>
        <taxon>Synergistia</taxon>
        <taxon>Synergistales</taxon>
        <taxon>Acetomicrobiaceae</taxon>
        <taxon>Acetomicrobium</taxon>
    </lineage>
</organism>
<dbReference type="InterPro" id="IPR000462">
    <property type="entry name" value="CDP-OH_P_trans"/>
</dbReference>
<dbReference type="PANTHER" id="PTHR14269">
    <property type="entry name" value="CDP-DIACYLGLYCEROL--GLYCEROL-3-PHOSPHATE 3-PHOSPHATIDYLTRANSFERASE-RELATED"/>
    <property type="match status" value="1"/>
</dbReference>
<evidence type="ECO:0000256" key="14">
    <source>
        <dbReference type="ARBA" id="ARBA00032361"/>
    </source>
</evidence>
<keyword evidence="7 15" id="KW-0808">Transferase</keyword>
<protein>
    <recommendedName>
        <fullName evidence="5">CDP-diacylglycerol--serine O-phosphatidyltransferase</fullName>
        <ecNumber evidence="4">2.7.8.8</ecNumber>
    </recommendedName>
    <alternativeName>
        <fullName evidence="14">Phosphatidylserine synthase</fullName>
    </alternativeName>
</protein>
<evidence type="ECO:0000256" key="15">
    <source>
        <dbReference type="RuleBase" id="RU003750"/>
    </source>
</evidence>
<dbReference type="NCBIfam" id="TIGR00473">
    <property type="entry name" value="pssA"/>
    <property type="match status" value="1"/>
</dbReference>
<dbReference type="Proteomes" id="UP000199266">
    <property type="component" value="Unassembled WGS sequence"/>
</dbReference>
<dbReference type="AlphaFoldDB" id="A0A1H3H7K1"/>
<evidence type="ECO:0000256" key="7">
    <source>
        <dbReference type="ARBA" id="ARBA00022679"/>
    </source>
</evidence>
<evidence type="ECO:0000313" key="17">
    <source>
        <dbReference type="EMBL" id="SDY11320.1"/>
    </source>
</evidence>
<reference evidence="18" key="1">
    <citation type="submission" date="2016-10" db="EMBL/GenBank/DDBJ databases">
        <authorList>
            <person name="Varghese N."/>
            <person name="Submissions S."/>
        </authorList>
    </citation>
    <scope>NUCLEOTIDE SEQUENCE [LARGE SCALE GENOMIC DNA]</scope>
    <source>
        <strain evidence="18">DSM 13490</strain>
    </source>
</reference>
<evidence type="ECO:0000256" key="4">
    <source>
        <dbReference type="ARBA" id="ARBA00013174"/>
    </source>
</evidence>
<comment type="similarity">
    <text evidence="3 15">Belongs to the CDP-alcohol phosphatidyltransferase class-I family.</text>
</comment>
<comment type="subcellular location">
    <subcellularLocation>
        <location evidence="2">Endomembrane system</location>
        <topology evidence="2">Multi-pass membrane protein</topology>
    </subcellularLocation>
</comment>
<dbReference type="GO" id="GO:0008654">
    <property type="term" value="P:phospholipid biosynthetic process"/>
    <property type="evidence" value="ECO:0007669"/>
    <property type="project" value="UniProtKB-KW"/>
</dbReference>
<dbReference type="InterPro" id="IPR050324">
    <property type="entry name" value="CDP-alcohol_PTase-I"/>
</dbReference>
<dbReference type="InterPro" id="IPR004533">
    <property type="entry name" value="CDP-diaglyc--ser_O-PTrfase"/>
</dbReference>
<feature type="transmembrane region" description="Helical" evidence="16">
    <location>
        <begin position="149"/>
        <end position="176"/>
    </location>
</feature>
<evidence type="ECO:0000256" key="11">
    <source>
        <dbReference type="ARBA" id="ARBA00023136"/>
    </source>
</evidence>
<keyword evidence="18" id="KW-1185">Reference proteome</keyword>